<comment type="subcellular location">
    <subcellularLocation>
        <location evidence="1">Membrane</location>
        <topology evidence="1">Multi-pass membrane protein</topology>
    </subcellularLocation>
</comment>
<feature type="signal peptide" evidence="7">
    <location>
        <begin position="1"/>
        <end position="19"/>
    </location>
</feature>
<dbReference type="InterPro" id="IPR005821">
    <property type="entry name" value="Ion_trans_dom"/>
</dbReference>
<keyword evidence="4 6" id="KW-0472">Membrane</keyword>
<evidence type="ECO:0000256" key="6">
    <source>
        <dbReference type="SAM" id="Phobius"/>
    </source>
</evidence>
<dbReference type="InterPro" id="IPR043203">
    <property type="entry name" value="VGCC_Ca_Na"/>
</dbReference>
<feature type="transmembrane region" description="Helical" evidence="6">
    <location>
        <begin position="336"/>
        <end position="359"/>
    </location>
</feature>
<accession>A0ABN9TP80</accession>
<feature type="compositionally biased region" description="Basic residues" evidence="5">
    <location>
        <begin position="90"/>
        <end position="99"/>
    </location>
</feature>
<feature type="chain" id="PRO_5046337289" description="Ion transport domain-containing protein" evidence="7">
    <location>
        <begin position="20"/>
        <end position="506"/>
    </location>
</feature>
<sequence>MPLPLPFALVIPLFRYGSGAQNSWAPPTSARAGGSRGPAPHAALAFPATAARARRGVRGFARGGSARRDAPCPPAAAAAGPGARGAGGPRRARRQRGARRLGGQLRERPAAGRRRRPPCQAGGQLESASLTSRPSLQPQMSSLYRNLRFDDIDARKTVDSIRASCRATTISSQTTDTRALAWFVQSRYFSVALASLIITSAVLIGVETQVLSIKSYQGSDSEEMLVALSWMNYCITFLFTLEMVARLYVFRFQFFLSETMWNCFDLIILILALVEVTLELVVRSSSSTDSFFDNGGTAKMMRLIRLTRLLRLVRTFRQLKPLRMLVRSIMAAGKSVFWALLLLFMIVYAFGVILTQAVTEHTKGGTNIDDERLRTHYGSLLRSMLSLTMAVSGGISWIELTTPLEFAGNPTWIMLFLIYIAIAYFFILNVVTGVFCQNAIEGAQQDLDMSIDAQLREKQMHAQRLGMLFQEMNEDSGAMSDGMTVDDLNLQLAKPKVQARWRIFGH</sequence>
<organism evidence="9 10">
    <name type="scientific">Prorocentrum cordatum</name>
    <dbReference type="NCBI Taxonomy" id="2364126"/>
    <lineage>
        <taxon>Eukaryota</taxon>
        <taxon>Sar</taxon>
        <taxon>Alveolata</taxon>
        <taxon>Dinophyceae</taxon>
        <taxon>Prorocentrales</taxon>
        <taxon>Prorocentraceae</taxon>
        <taxon>Prorocentrum</taxon>
    </lineage>
</organism>
<dbReference type="Gene3D" id="1.10.287.70">
    <property type="match status" value="1"/>
</dbReference>
<protein>
    <recommendedName>
        <fullName evidence="8">Ion transport domain-containing protein</fullName>
    </recommendedName>
</protein>
<feature type="transmembrane region" description="Helical" evidence="6">
    <location>
        <begin position="380"/>
        <end position="400"/>
    </location>
</feature>
<dbReference type="EMBL" id="CAUYUJ010014934">
    <property type="protein sequence ID" value="CAK0847838.1"/>
    <property type="molecule type" value="Genomic_DNA"/>
</dbReference>
<evidence type="ECO:0000256" key="1">
    <source>
        <dbReference type="ARBA" id="ARBA00004141"/>
    </source>
</evidence>
<dbReference type="Proteomes" id="UP001189429">
    <property type="component" value="Unassembled WGS sequence"/>
</dbReference>
<comment type="caution">
    <text evidence="9">The sequence shown here is derived from an EMBL/GenBank/DDBJ whole genome shotgun (WGS) entry which is preliminary data.</text>
</comment>
<evidence type="ECO:0000313" key="9">
    <source>
        <dbReference type="EMBL" id="CAK0847838.1"/>
    </source>
</evidence>
<dbReference type="Gene3D" id="1.20.120.350">
    <property type="entry name" value="Voltage-gated potassium channels. Chain C"/>
    <property type="match status" value="1"/>
</dbReference>
<evidence type="ECO:0000256" key="2">
    <source>
        <dbReference type="ARBA" id="ARBA00022692"/>
    </source>
</evidence>
<gene>
    <name evidence="9" type="ORF">PCOR1329_LOCUS40936</name>
</gene>
<evidence type="ECO:0000256" key="5">
    <source>
        <dbReference type="SAM" id="MobiDB-lite"/>
    </source>
</evidence>
<evidence type="ECO:0000259" key="8">
    <source>
        <dbReference type="Pfam" id="PF00520"/>
    </source>
</evidence>
<feature type="region of interest" description="Disordered" evidence="5">
    <location>
        <begin position="21"/>
        <end position="41"/>
    </location>
</feature>
<dbReference type="PANTHER" id="PTHR10037">
    <property type="entry name" value="VOLTAGE-GATED CATION CHANNEL CALCIUM AND SODIUM"/>
    <property type="match status" value="1"/>
</dbReference>
<feature type="transmembrane region" description="Helical" evidence="6">
    <location>
        <begin position="188"/>
        <end position="206"/>
    </location>
</feature>
<feature type="domain" description="Ion transport" evidence="8">
    <location>
        <begin position="187"/>
        <end position="438"/>
    </location>
</feature>
<name>A0ABN9TP80_9DINO</name>
<evidence type="ECO:0000313" key="10">
    <source>
        <dbReference type="Proteomes" id="UP001189429"/>
    </source>
</evidence>
<dbReference type="InterPro" id="IPR027359">
    <property type="entry name" value="Volt_channel_dom_sf"/>
</dbReference>
<evidence type="ECO:0000256" key="4">
    <source>
        <dbReference type="ARBA" id="ARBA00023136"/>
    </source>
</evidence>
<evidence type="ECO:0000256" key="7">
    <source>
        <dbReference type="SAM" id="SignalP"/>
    </source>
</evidence>
<dbReference type="Pfam" id="PF00520">
    <property type="entry name" value="Ion_trans"/>
    <property type="match status" value="1"/>
</dbReference>
<feature type="compositionally biased region" description="Polar residues" evidence="5">
    <location>
        <begin position="126"/>
        <end position="136"/>
    </location>
</feature>
<dbReference type="PANTHER" id="PTHR10037:SF62">
    <property type="entry name" value="SODIUM CHANNEL PROTEIN 60E"/>
    <property type="match status" value="1"/>
</dbReference>
<keyword evidence="10" id="KW-1185">Reference proteome</keyword>
<feature type="region of interest" description="Disordered" evidence="5">
    <location>
        <begin position="62"/>
        <end position="136"/>
    </location>
</feature>
<dbReference type="SUPFAM" id="SSF81324">
    <property type="entry name" value="Voltage-gated potassium channels"/>
    <property type="match status" value="1"/>
</dbReference>
<keyword evidence="2 6" id="KW-0812">Transmembrane</keyword>
<reference evidence="9" key="1">
    <citation type="submission" date="2023-10" db="EMBL/GenBank/DDBJ databases">
        <authorList>
            <person name="Chen Y."/>
            <person name="Shah S."/>
            <person name="Dougan E. K."/>
            <person name="Thang M."/>
            <person name="Chan C."/>
        </authorList>
    </citation>
    <scope>NUCLEOTIDE SEQUENCE [LARGE SCALE GENOMIC DNA]</scope>
</reference>
<proteinExistence type="predicted"/>
<feature type="transmembrane region" description="Helical" evidence="6">
    <location>
        <begin position="412"/>
        <end position="436"/>
    </location>
</feature>
<keyword evidence="3 6" id="KW-1133">Transmembrane helix</keyword>
<feature type="transmembrane region" description="Helical" evidence="6">
    <location>
        <begin position="226"/>
        <end position="249"/>
    </location>
</feature>
<feature type="transmembrane region" description="Helical" evidence="6">
    <location>
        <begin position="261"/>
        <end position="282"/>
    </location>
</feature>
<keyword evidence="7" id="KW-0732">Signal</keyword>
<evidence type="ECO:0000256" key="3">
    <source>
        <dbReference type="ARBA" id="ARBA00022989"/>
    </source>
</evidence>